<dbReference type="SUPFAM" id="SSF51735">
    <property type="entry name" value="NAD(P)-binding Rossmann-fold domains"/>
    <property type="match status" value="1"/>
</dbReference>
<gene>
    <name evidence="4" type="ORF">BDK89_0970</name>
</gene>
<dbReference type="PRINTS" id="PR00081">
    <property type="entry name" value="GDHRDH"/>
</dbReference>
<sequence length="266" mass="27853">MKIDDLFSVSGKIVLVTGGSRGIGEMIAAGFLANGAKVYISSRKADACDATAKRLMETYGGECVPIAADLSGLEGATALADELKQRETKLDVLINNAGQAWGAPFEEFPEKGWDRVLNVNVKGPFFVIQQLMPLLEAAASADDPARIINIGSIDGLRPPKLQTYSYSPSKAAIHAMTRQLAAEFAPRNVIVNAIAPGPFPTWMLSTGVGGGGDVDNTDWDSLALTNPRGRVGTPEDIAGLSIFLASRAGAYTVGEIITCDGGVVVG</sequence>
<keyword evidence="5" id="KW-1185">Reference proteome</keyword>
<dbReference type="Pfam" id="PF13561">
    <property type="entry name" value="adh_short_C2"/>
    <property type="match status" value="1"/>
</dbReference>
<comment type="similarity">
    <text evidence="1">Belongs to the short-chain dehydrogenases/reductases (SDR) family.</text>
</comment>
<proteinExistence type="inferred from homology"/>
<accession>A0A4R7HXE3</accession>
<evidence type="ECO:0000313" key="4">
    <source>
        <dbReference type="EMBL" id="TDT15400.1"/>
    </source>
</evidence>
<dbReference type="InterPro" id="IPR052178">
    <property type="entry name" value="Sec_Metab_Biosynth_SDR"/>
</dbReference>
<evidence type="ECO:0000256" key="1">
    <source>
        <dbReference type="ARBA" id="ARBA00006484"/>
    </source>
</evidence>
<dbReference type="OrthoDB" id="286404at2"/>
<dbReference type="GO" id="GO:0016491">
    <property type="term" value="F:oxidoreductase activity"/>
    <property type="evidence" value="ECO:0007669"/>
    <property type="project" value="UniProtKB-KW"/>
</dbReference>
<dbReference type="Gene3D" id="3.40.50.720">
    <property type="entry name" value="NAD(P)-binding Rossmann-like Domain"/>
    <property type="match status" value="1"/>
</dbReference>
<organism evidence="4 5">
    <name type="scientific">Ilumatobacter fluminis</name>
    <dbReference type="NCBI Taxonomy" id="467091"/>
    <lineage>
        <taxon>Bacteria</taxon>
        <taxon>Bacillati</taxon>
        <taxon>Actinomycetota</taxon>
        <taxon>Acidimicrobiia</taxon>
        <taxon>Acidimicrobiales</taxon>
        <taxon>Ilumatobacteraceae</taxon>
        <taxon>Ilumatobacter</taxon>
    </lineage>
</organism>
<evidence type="ECO:0000256" key="2">
    <source>
        <dbReference type="ARBA" id="ARBA00022857"/>
    </source>
</evidence>
<evidence type="ECO:0000313" key="5">
    <source>
        <dbReference type="Proteomes" id="UP000294558"/>
    </source>
</evidence>
<dbReference type="PANTHER" id="PTHR43618:SF8">
    <property type="entry name" value="7ALPHA-HYDROXYSTEROID DEHYDROGENASE"/>
    <property type="match status" value="1"/>
</dbReference>
<dbReference type="EMBL" id="SOAU01000001">
    <property type="protein sequence ID" value="TDT15400.1"/>
    <property type="molecule type" value="Genomic_DNA"/>
</dbReference>
<dbReference type="InterPro" id="IPR002347">
    <property type="entry name" value="SDR_fam"/>
</dbReference>
<name>A0A4R7HXE3_9ACTN</name>
<keyword evidence="2" id="KW-0521">NADP</keyword>
<keyword evidence="3" id="KW-0560">Oxidoreductase</keyword>
<protein>
    <submittedName>
        <fullName evidence="4">NAD(P)-dependent dehydrogenase (Short-subunit alcohol dehydrogenase family)</fullName>
    </submittedName>
</protein>
<dbReference type="FunFam" id="3.40.50.720:FF:000084">
    <property type="entry name" value="Short-chain dehydrogenase reductase"/>
    <property type="match status" value="1"/>
</dbReference>
<comment type="caution">
    <text evidence="4">The sequence shown here is derived from an EMBL/GenBank/DDBJ whole genome shotgun (WGS) entry which is preliminary data.</text>
</comment>
<dbReference type="AlphaFoldDB" id="A0A4R7HXE3"/>
<dbReference type="Proteomes" id="UP000294558">
    <property type="component" value="Unassembled WGS sequence"/>
</dbReference>
<dbReference type="PANTHER" id="PTHR43618">
    <property type="entry name" value="7-ALPHA-HYDROXYSTEROID DEHYDROGENASE"/>
    <property type="match status" value="1"/>
</dbReference>
<dbReference type="PRINTS" id="PR00080">
    <property type="entry name" value="SDRFAMILY"/>
</dbReference>
<dbReference type="InterPro" id="IPR036291">
    <property type="entry name" value="NAD(P)-bd_dom_sf"/>
</dbReference>
<evidence type="ECO:0000256" key="3">
    <source>
        <dbReference type="ARBA" id="ARBA00023002"/>
    </source>
</evidence>
<dbReference type="RefSeq" id="WP_133867853.1">
    <property type="nucleotide sequence ID" value="NZ_JAVJPS010000048.1"/>
</dbReference>
<reference evidence="4 5" key="1">
    <citation type="submission" date="2019-03" db="EMBL/GenBank/DDBJ databases">
        <title>Sequencing the genomes of 1000 actinobacteria strains.</title>
        <authorList>
            <person name="Klenk H.-P."/>
        </authorList>
    </citation>
    <scope>NUCLEOTIDE SEQUENCE [LARGE SCALE GENOMIC DNA]</scope>
    <source>
        <strain evidence="4 5">DSM 18936</strain>
    </source>
</reference>